<accession>A0A919XPQ2</accession>
<evidence type="ECO:0000313" key="2">
    <source>
        <dbReference type="EMBL" id="GIO36962.1"/>
    </source>
</evidence>
<comment type="caution">
    <text evidence="2">The sequence shown here is derived from an EMBL/GenBank/DDBJ whole genome shotgun (WGS) entry which is preliminary data.</text>
</comment>
<dbReference type="RefSeq" id="WP_212939263.1">
    <property type="nucleotide sequence ID" value="NZ_BORR01000005.1"/>
</dbReference>
<dbReference type="EMBL" id="BORR01000005">
    <property type="protein sequence ID" value="GIO36962.1"/>
    <property type="molecule type" value="Genomic_DNA"/>
</dbReference>
<evidence type="ECO:0000313" key="3">
    <source>
        <dbReference type="Proteomes" id="UP000681162"/>
    </source>
</evidence>
<dbReference type="AlphaFoldDB" id="A0A919XPQ2"/>
<sequence length="122" mass="13048">MKSSSFLCGALFGMAAVVWASKRKRWAGMLTEAGSFIKMPSSGKDSHAHKHEGAKAESKVNSFTSGAAATAQVPPSPSAQSHENHTKEYNLKQLKELIKGSADVRREVEAILKESHTAVPGL</sequence>
<organism evidence="2 3">
    <name type="scientific">Paenibacillus antibioticophila</name>
    <dbReference type="NCBI Taxonomy" id="1274374"/>
    <lineage>
        <taxon>Bacteria</taxon>
        <taxon>Bacillati</taxon>
        <taxon>Bacillota</taxon>
        <taxon>Bacilli</taxon>
        <taxon>Bacillales</taxon>
        <taxon>Paenibacillaceae</taxon>
        <taxon>Paenibacillus</taxon>
    </lineage>
</organism>
<gene>
    <name evidence="2" type="ORF">J41TS12_18230</name>
</gene>
<keyword evidence="3" id="KW-1185">Reference proteome</keyword>
<feature type="region of interest" description="Disordered" evidence="1">
    <location>
        <begin position="37"/>
        <end position="87"/>
    </location>
</feature>
<proteinExistence type="predicted"/>
<reference evidence="2 3" key="1">
    <citation type="submission" date="2021-03" db="EMBL/GenBank/DDBJ databases">
        <title>Antimicrobial resistance genes in bacteria isolated from Japanese honey, and their potential for conferring macrolide and lincosamide resistance in the American foulbrood pathogen Paenibacillus larvae.</title>
        <authorList>
            <person name="Okamoto M."/>
            <person name="Kumagai M."/>
            <person name="Kanamori H."/>
            <person name="Takamatsu D."/>
        </authorList>
    </citation>
    <scope>NUCLEOTIDE SEQUENCE [LARGE SCALE GENOMIC DNA]</scope>
    <source>
        <strain evidence="2 3">J41TS12</strain>
    </source>
</reference>
<protein>
    <submittedName>
        <fullName evidence="2">Uncharacterized protein</fullName>
    </submittedName>
</protein>
<dbReference type="Proteomes" id="UP000681162">
    <property type="component" value="Unassembled WGS sequence"/>
</dbReference>
<evidence type="ECO:0000256" key="1">
    <source>
        <dbReference type="SAM" id="MobiDB-lite"/>
    </source>
</evidence>
<name>A0A919XPQ2_9BACL</name>